<dbReference type="SMART" id="SM00849">
    <property type="entry name" value="Lactamase_B"/>
    <property type="match status" value="1"/>
</dbReference>
<organism evidence="2 3">
    <name type="scientific">Candidatus Eisenbergiella merdavium</name>
    <dbReference type="NCBI Taxonomy" id="2838551"/>
    <lineage>
        <taxon>Bacteria</taxon>
        <taxon>Bacillati</taxon>
        <taxon>Bacillota</taxon>
        <taxon>Clostridia</taxon>
        <taxon>Lachnospirales</taxon>
        <taxon>Lachnospiraceae</taxon>
        <taxon>Eisenbergiella</taxon>
    </lineage>
</organism>
<dbReference type="SUPFAM" id="SSF56281">
    <property type="entry name" value="Metallo-hydrolase/oxidoreductase"/>
    <property type="match status" value="1"/>
</dbReference>
<evidence type="ECO:0000259" key="1">
    <source>
        <dbReference type="SMART" id="SM00849"/>
    </source>
</evidence>
<reference evidence="2" key="2">
    <citation type="submission" date="2021-04" db="EMBL/GenBank/DDBJ databases">
        <authorList>
            <person name="Gilroy R."/>
        </authorList>
    </citation>
    <scope>NUCLEOTIDE SEQUENCE</scope>
    <source>
        <strain evidence="2">USAMLcec2-132</strain>
    </source>
</reference>
<dbReference type="Pfam" id="PF13483">
    <property type="entry name" value="Lactamase_B_3"/>
    <property type="match status" value="1"/>
</dbReference>
<feature type="domain" description="Metallo-beta-lactamase" evidence="1">
    <location>
        <begin position="8"/>
        <end position="217"/>
    </location>
</feature>
<sequence length="258" mass="28926">MIKITWLGTASILLEACGQKLLFDPFVELAGGSNPNTLEDFEGVRDICITHGHLDHLFFVPELVEGQDATVHCPAPAARTLEGFLEDNGNVVVASPGDHWRLGELSIWVHRGKHVAFSPSVVLGRLFSPQVLRHFRNLLFLAWAHPRFRERGETLVYEVQAEGRKILLLGSMALDDAAEYPKGADLLILPYQGKRRPEEAACEIVSRLQPKRILLDHFDNAFPPASRDEDTRPFYRLLGERFPQVQAVKPKAGKTVCF</sequence>
<dbReference type="InterPro" id="IPR050114">
    <property type="entry name" value="UPF0173_UPF0282_UlaG_hydrolase"/>
</dbReference>
<dbReference type="Gene3D" id="3.60.15.10">
    <property type="entry name" value="Ribonuclease Z/Hydroxyacylglutathione hydrolase-like"/>
    <property type="match status" value="1"/>
</dbReference>
<dbReference type="AlphaFoldDB" id="A0A9D2NHR2"/>
<comment type="caution">
    <text evidence="2">The sequence shown here is derived from an EMBL/GenBank/DDBJ whole genome shotgun (WGS) entry which is preliminary data.</text>
</comment>
<accession>A0A9D2NHR2</accession>
<dbReference type="InterPro" id="IPR001279">
    <property type="entry name" value="Metallo-B-lactamas"/>
</dbReference>
<proteinExistence type="predicted"/>
<evidence type="ECO:0000313" key="3">
    <source>
        <dbReference type="Proteomes" id="UP000823891"/>
    </source>
</evidence>
<protein>
    <submittedName>
        <fullName evidence="2">MBL fold metallo-hydrolase</fullName>
    </submittedName>
</protein>
<dbReference type="InterPro" id="IPR036866">
    <property type="entry name" value="RibonucZ/Hydroxyglut_hydro"/>
</dbReference>
<dbReference type="Proteomes" id="UP000823891">
    <property type="component" value="Unassembled WGS sequence"/>
</dbReference>
<evidence type="ECO:0000313" key="2">
    <source>
        <dbReference type="EMBL" id="HJC25721.1"/>
    </source>
</evidence>
<name>A0A9D2NHR2_9FIRM</name>
<dbReference type="EMBL" id="DWWS01000070">
    <property type="protein sequence ID" value="HJC25721.1"/>
    <property type="molecule type" value="Genomic_DNA"/>
</dbReference>
<dbReference type="PANTHER" id="PTHR43546">
    <property type="entry name" value="UPF0173 METAL-DEPENDENT HYDROLASE MJ1163-RELATED"/>
    <property type="match status" value="1"/>
</dbReference>
<dbReference type="PANTHER" id="PTHR43546:SF3">
    <property type="entry name" value="UPF0173 METAL-DEPENDENT HYDROLASE MJ1163"/>
    <property type="match status" value="1"/>
</dbReference>
<reference evidence="2" key="1">
    <citation type="journal article" date="2021" name="PeerJ">
        <title>Extensive microbial diversity within the chicken gut microbiome revealed by metagenomics and culture.</title>
        <authorList>
            <person name="Gilroy R."/>
            <person name="Ravi A."/>
            <person name="Getino M."/>
            <person name="Pursley I."/>
            <person name="Horton D.L."/>
            <person name="Alikhan N.F."/>
            <person name="Baker D."/>
            <person name="Gharbi K."/>
            <person name="Hall N."/>
            <person name="Watson M."/>
            <person name="Adriaenssens E.M."/>
            <person name="Foster-Nyarko E."/>
            <person name="Jarju S."/>
            <person name="Secka A."/>
            <person name="Antonio M."/>
            <person name="Oren A."/>
            <person name="Chaudhuri R.R."/>
            <person name="La Ragione R."/>
            <person name="Hildebrand F."/>
            <person name="Pallen M.J."/>
        </authorList>
    </citation>
    <scope>NUCLEOTIDE SEQUENCE</scope>
    <source>
        <strain evidence="2">USAMLcec2-132</strain>
    </source>
</reference>
<gene>
    <name evidence="2" type="ORF">H9761_18830</name>
</gene>